<dbReference type="GO" id="GO:0008017">
    <property type="term" value="F:microtubule binding"/>
    <property type="evidence" value="ECO:0007669"/>
    <property type="project" value="InterPro"/>
</dbReference>
<dbReference type="PANTHER" id="PTHR19321">
    <property type="entry name" value="PROTEIN REGULATOR OF CYTOKINESIS 1 PRC1-RELATED"/>
    <property type="match status" value="1"/>
</dbReference>
<evidence type="ECO:0000313" key="3">
    <source>
        <dbReference type="WBParaSite" id="SMUV_0000928501-mRNA-1"/>
    </source>
</evidence>
<dbReference type="AlphaFoldDB" id="A0A0N5AWI5"/>
<dbReference type="STRING" id="451379.A0A0N5AWI5"/>
<proteinExistence type="predicted"/>
<keyword evidence="2" id="KW-1185">Reference proteome</keyword>
<dbReference type="GO" id="GO:1990023">
    <property type="term" value="C:mitotic spindle midzone"/>
    <property type="evidence" value="ECO:0007669"/>
    <property type="project" value="TreeGrafter"/>
</dbReference>
<dbReference type="InterPro" id="IPR007145">
    <property type="entry name" value="MAP65_Ase1_PRC1"/>
</dbReference>
<accession>A0A0N5AWI5</accession>
<dbReference type="Proteomes" id="UP000046393">
    <property type="component" value="Unplaced"/>
</dbReference>
<name>A0A0N5AWI5_9BILA</name>
<dbReference type="Gene3D" id="1.20.58.1520">
    <property type="match status" value="1"/>
</dbReference>
<dbReference type="WBParaSite" id="SMUV_0000928501-mRNA-1">
    <property type="protein sequence ID" value="SMUV_0000928501-mRNA-1"/>
    <property type="gene ID" value="SMUV_0000928501"/>
</dbReference>
<reference evidence="3" key="1">
    <citation type="submission" date="2017-02" db="UniProtKB">
        <authorList>
            <consortium name="WormBaseParasite"/>
        </authorList>
    </citation>
    <scope>IDENTIFICATION</scope>
</reference>
<protein>
    <submittedName>
        <fullName evidence="3">Protein regulator of cytokinesis 1</fullName>
    </submittedName>
</protein>
<feature type="region of interest" description="Disordered" evidence="1">
    <location>
        <begin position="489"/>
        <end position="536"/>
    </location>
</feature>
<evidence type="ECO:0000313" key="2">
    <source>
        <dbReference type="Proteomes" id="UP000046393"/>
    </source>
</evidence>
<sequence length="536" mass="62706">MGSRRRVSVDFYTGQAVSSMQQTVETLHQLWDDVSMEDHQRLDRVDGFYKILKQLMDDVIDSEKKMVESVHSSISQWLQDIQDMRKELNMPVFDCSGFQHGSIALFKALEKERTRLLSLKEDRINGQAHMIEELLAVASRIGDEVVDLKDSDKQELWTDDRMEFWQQKLESFCRILNERLDEARQWKADIRRWTGQTNSAPSSELESVFFDIDLEDPERVFDKTFMDEFREAHSIAKKNYNEWLEQAEFDYTESIVKLKEMWELCHVPEGDRHFAAKFNPNVHTAVDIQNIKAEVAKLTRFHEQRAPVYDKLKQWKELWAEKISFECHANEKAYYQNRGGQLQALLQRQKQVENRLPVVFKELKKENDIYKKEYPDAPIILDGLDPPEYVEWIIREYKEQREIERNRKKKAAACGTPDINKMTPKKRVATPAFVTPATGAKVPRVQSCTRIRTPLKKTFTTSGTPKMRNREMSIYGSTTSLQSAIVPTRPLTYGPKTSSPIDDGIEKNMPPPSSTKRRYEHRPLIPKNFNSDSRRF</sequence>
<dbReference type="Pfam" id="PF03999">
    <property type="entry name" value="MAP65_ASE1"/>
    <property type="match status" value="1"/>
</dbReference>
<organism evidence="2 3">
    <name type="scientific">Syphacia muris</name>
    <dbReference type="NCBI Taxonomy" id="451379"/>
    <lineage>
        <taxon>Eukaryota</taxon>
        <taxon>Metazoa</taxon>
        <taxon>Ecdysozoa</taxon>
        <taxon>Nematoda</taxon>
        <taxon>Chromadorea</taxon>
        <taxon>Rhabditida</taxon>
        <taxon>Spirurina</taxon>
        <taxon>Oxyuridomorpha</taxon>
        <taxon>Oxyuroidea</taxon>
        <taxon>Oxyuridae</taxon>
        <taxon>Syphacia</taxon>
    </lineage>
</organism>
<dbReference type="GO" id="GO:0005737">
    <property type="term" value="C:cytoplasm"/>
    <property type="evidence" value="ECO:0007669"/>
    <property type="project" value="TreeGrafter"/>
</dbReference>
<evidence type="ECO:0000256" key="1">
    <source>
        <dbReference type="SAM" id="MobiDB-lite"/>
    </source>
</evidence>
<dbReference type="PANTHER" id="PTHR19321:SF41">
    <property type="entry name" value="FASCETTO-RELATED"/>
    <property type="match status" value="1"/>
</dbReference>
<dbReference type="GO" id="GO:0051256">
    <property type="term" value="P:mitotic spindle midzone assembly"/>
    <property type="evidence" value="ECO:0007669"/>
    <property type="project" value="TreeGrafter"/>
</dbReference>